<evidence type="ECO:0000313" key="3">
    <source>
        <dbReference type="Proteomes" id="UP000295453"/>
    </source>
</evidence>
<dbReference type="InterPro" id="IPR039561">
    <property type="entry name" value="Peptidase_M15C"/>
</dbReference>
<proteinExistence type="predicted"/>
<dbReference type="GO" id="GO:0008233">
    <property type="term" value="F:peptidase activity"/>
    <property type="evidence" value="ECO:0007669"/>
    <property type="project" value="InterPro"/>
</dbReference>
<feature type="domain" description="Peptidase M15C" evidence="1">
    <location>
        <begin position="75"/>
        <end position="141"/>
    </location>
</feature>
<dbReference type="SUPFAM" id="SSF55166">
    <property type="entry name" value="Hedgehog/DD-peptidase"/>
    <property type="match status" value="1"/>
</dbReference>
<dbReference type="Proteomes" id="UP000295453">
    <property type="component" value="Unassembled WGS sequence"/>
</dbReference>
<dbReference type="AlphaFoldDB" id="A0A4R1BY79"/>
<dbReference type="InterPro" id="IPR009045">
    <property type="entry name" value="Zn_M74/Hedgehog-like"/>
</dbReference>
<dbReference type="Gene3D" id="3.30.1380.10">
    <property type="match status" value="1"/>
</dbReference>
<sequence length="178" mass="19719">MTALCQNGHPALPPDSPLLHDWAIPTRDGVVHLKMHSGSAGFLLAHYALWYADNIEPLVGKVLDDWAYAYRMVRGSETDLSNHSGGYAIDLNATQHNLGDDPAKSFTPQEIAAITKRLEIYEGALRWGGAFTGRKDSMHTECIGTTTEWERVARKYTTSPRGKRILKANPGQKKVIFS</sequence>
<reference evidence="2 3" key="1">
    <citation type="submission" date="2019-03" db="EMBL/GenBank/DDBJ databases">
        <authorList>
            <person name="Kim M.K.M."/>
        </authorList>
    </citation>
    <scope>NUCLEOTIDE SEQUENCE [LARGE SCALE GENOMIC DNA]</scope>
    <source>
        <strain evidence="2 3">18JY15-6</strain>
    </source>
</reference>
<dbReference type="OrthoDB" id="7671932at2"/>
<comment type="caution">
    <text evidence="2">The sequence shown here is derived from an EMBL/GenBank/DDBJ whole genome shotgun (WGS) entry which is preliminary data.</text>
</comment>
<evidence type="ECO:0000259" key="1">
    <source>
        <dbReference type="Pfam" id="PF13539"/>
    </source>
</evidence>
<evidence type="ECO:0000313" key="2">
    <source>
        <dbReference type="EMBL" id="TCJ23013.1"/>
    </source>
</evidence>
<name>A0A4R1BY79_9ACTN</name>
<protein>
    <submittedName>
        <fullName evidence="2">M15 family peptidase</fullName>
    </submittedName>
</protein>
<dbReference type="Pfam" id="PF13539">
    <property type="entry name" value="Peptidase_M15_4"/>
    <property type="match status" value="1"/>
</dbReference>
<dbReference type="RefSeq" id="WP_131584317.1">
    <property type="nucleotide sequence ID" value="NZ_SJZJ01000019.1"/>
</dbReference>
<gene>
    <name evidence="2" type="ORF">EPD65_11670</name>
</gene>
<dbReference type="EMBL" id="SJZJ01000019">
    <property type="protein sequence ID" value="TCJ23013.1"/>
    <property type="molecule type" value="Genomic_DNA"/>
</dbReference>
<organism evidence="2 3">
    <name type="scientific">Nocardioides jejuensis</name>
    <dbReference type="NCBI Taxonomy" id="2502782"/>
    <lineage>
        <taxon>Bacteria</taxon>
        <taxon>Bacillati</taxon>
        <taxon>Actinomycetota</taxon>
        <taxon>Actinomycetes</taxon>
        <taxon>Propionibacteriales</taxon>
        <taxon>Nocardioidaceae</taxon>
        <taxon>Nocardioides</taxon>
    </lineage>
</organism>
<keyword evidence="3" id="KW-1185">Reference proteome</keyword>
<accession>A0A4R1BY79</accession>